<evidence type="ECO:0000256" key="16">
    <source>
        <dbReference type="PIRSR" id="PIRSR601508-2"/>
    </source>
</evidence>
<organism evidence="20 21">
    <name type="scientific">Magallana gigas</name>
    <name type="common">Pacific oyster</name>
    <name type="synonym">Crassostrea gigas</name>
    <dbReference type="NCBI Taxonomy" id="29159"/>
    <lineage>
        <taxon>Eukaryota</taxon>
        <taxon>Metazoa</taxon>
        <taxon>Spiralia</taxon>
        <taxon>Lophotrochozoa</taxon>
        <taxon>Mollusca</taxon>
        <taxon>Bivalvia</taxon>
        <taxon>Autobranchia</taxon>
        <taxon>Pteriomorphia</taxon>
        <taxon>Ostreida</taxon>
        <taxon>Ostreoidea</taxon>
        <taxon>Ostreidae</taxon>
        <taxon>Magallana</taxon>
    </lineage>
</organism>
<evidence type="ECO:0000256" key="18">
    <source>
        <dbReference type="SAM" id="Phobius"/>
    </source>
</evidence>
<dbReference type="Gene3D" id="3.40.50.2300">
    <property type="match status" value="2"/>
</dbReference>
<evidence type="ECO:0000313" key="20">
    <source>
        <dbReference type="EnsemblMetazoa" id="G26461.1:cds"/>
    </source>
</evidence>
<feature type="site" description="Crucial to convey clamshell closure to channel opening" evidence="16">
    <location>
        <position position="648"/>
    </location>
</feature>
<evidence type="ECO:0000256" key="11">
    <source>
        <dbReference type="ARBA" id="ARBA00023257"/>
    </source>
</evidence>
<keyword evidence="5 18" id="KW-1133">Transmembrane helix</keyword>
<dbReference type="InterPro" id="IPR001320">
    <property type="entry name" value="Iontro_rcpt_C"/>
</dbReference>
<evidence type="ECO:0000256" key="2">
    <source>
        <dbReference type="ARBA" id="ARBA00022448"/>
    </source>
</evidence>
<keyword evidence="17" id="KW-1015">Disulfide bond</keyword>
<evidence type="ECO:0000256" key="12">
    <source>
        <dbReference type="ARBA" id="ARBA00023286"/>
    </source>
</evidence>
<keyword evidence="21" id="KW-1185">Reference proteome</keyword>
<evidence type="ECO:0000256" key="1">
    <source>
        <dbReference type="ARBA" id="ARBA00004651"/>
    </source>
</evidence>
<evidence type="ECO:0000259" key="19">
    <source>
        <dbReference type="SMART" id="SM00079"/>
    </source>
</evidence>
<dbReference type="Proteomes" id="UP000005408">
    <property type="component" value="Unassembled WGS sequence"/>
</dbReference>
<dbReference type="OMA" id="CAESAWW"/>
<keyword evidence="4 18" id="KW-0812">Transmembrane</keyword>
<dbReference type="InterPro" id="IPR019594">
    <property type="entry name" value="Glu/Gly-bd"/>
</dbReference>
<evidence type="ECO:0000256" key="15">
    <source>
        <dbReference type="PIRSR" id="PIRSR601508-1"/>
    </source>
</evidence>
<dbReference type="Pfam" id="PF01094">
    <property type="entry name" value="ANF_receptor"/>
    <property type="match status" value="1"/>
</dbReference>
<evidence type="ECO:0000256" key="10">
    <source>
        <dbReference type="ARBA" id="ARBA00023180"/>
    </source>
</evidence>
<comment type="subcellular location">
    <subcellularLocation>
        <location evidence="1">Cell membrane</location>
        <topology evidence="1">Multi-pass membrane protein</topology>
    </subcellularLocation>
    <subcellularLocation>
        <location evidence="14">Postsynaptic cell membrane</location>
    </subcellularLocation>
</comment>
<keyword evidence="13" id="KW-0407">Ion channel</keyword>
<keyword evidence="6" id="KW-0770">Synapse</keyword>
<feature type="binding site" evidence="15">
    <location>
        <position position="716"/>
    </location>
    <ligand>
        <name>L-glutamate</name>
        <dbReference type="ChEBI" id="CHEBI:29985"/>
    </ligand>
</feature>
<keyword evidence="12" id="KW-1071">Ligand-gated ion channel</keyword>
<dbReference type="InterPro" id="IPR001508">
    <property type="entry name" value="Iono_Glu_rcpt_met"/>
</dbReference>
<sequence length="913" mass="103656">MDLHPSVCFVGIYLTFLGIPYSFVHPATITVNVGFILDSRVPVDLDSGIKTALKISNASGSDCENGITNCSKKIFLFDTIVRTNISDNYNVSQVVCKQLKETIAVVTMATKQTMEVINSFGPTLDLPFIVSTGPRVHRQDNGSTIFMTPSYIPAIVDYIIFNDWKRVYFIYDSNEGLMRMEELAMLYWKHFGSFRLSYHRMSDADHLVYSDLYHMDRRDATVRQKVFILDFGTKSATTRVMKMMIDSGMNRNGYHIIIGGFNIGEYEEFLNEKFLHGGVNITGFKFLTKKHWDVAVTKELKKKNTVEQNYTMSIEAALFMDGVALLSHALHSIENSLRPRQGIIRRCRYCHDNLCTDATGHLLLKTLKQIKFEGISGDIAFDDKGYRKDYGLRLFKFGFRSPLKEIGNWTSASGIQLQRNNKTETTNSDNGPLIIVTIEEDPFFKMTPNGTAEGYIVDLIKLLNQSNVFRRPFKIYPQENKTYGNMIRKLVDDEADLAIAPITITKERQKIVDFTKPFMRTGLTLMIYKPDKRKPGMFSFKEPLHKNVWLCIAIGFLTTSVILFLIGRFSPFEWSQNSEEGPSSEFSMSNSLWSTLGALMQQGSDISPRSFSGRCAESAWWFFTLILVASYTANLAAFLTVESMDFKIRNVDDLVSQTKVKYGTVQGGSSEDFFRKSKVTTYEQMWSVMPPYLMESNEKGYQKVIEEKGKYAFILEGVFNEYLSQQKPCKTMPTGGLINNIDYGIAINRKRREELGKRLNLEVLRLRELGELLRLETRWWVEKGRCGAATAQDGGKKRSLTLSNVSGMFHILIGGLIIAMMTSVFEYLIQKRIRKQSYKLKKAKTLLGELGKKLNGKKEPQVVENIYSGEETPLRPNLLAGAQENKGYQTTSPAKLIMLDSYQSDQSATGTAI</sequence>
<dbReference type="Pfam" id="PF10613">
    <property type="entry name" value="Lig_chan-Glu_bd"/>
    <property type="match status" value="1"/>
</dbReference>
<proteinExistence type="predicted"/>
<dbReference type="SUPFAM" id="SSF81324">
    <property type="entry name" value="Voltage-gated potassium channels"/>
    <property type="match status" value="1"/>
</dbReference>
<dbReference type="SUPFAM" id="SSF53822">
    <property type="entry name" value="Periplasmic binding protein-like I"/>
    <property type="match status" value="1"/>
</dbReference>
<keyword evidence="8 18" id="KW-0472">Membrane</keyword>
<evidence type="ECO:0000256" key="3">
    <source>
        <dbReference type="ARBA" id="ARBA00022475"/>
    </source>
</evidence>
<accession>A0A8W8L355</accession>
<dbReference type="InterPro" id="IPR001828">
    <property type="entry name" value="ANF_lig-bd_rcpt"/>
</dbReference>
<dbReference type="Gene3D" id="1.10.287.70">
    <property type="match status" value="1"/>
</dbReference>
<keyword evidence="11" id="KW-0628">Postsynaptic cell membrane</keyword>
<feature type="binding site" evidence="15">
    <location>
        <position position="508"/>
    </location>
    <ligand>
        <name>L-glutamate</name>
        <dbReference type="ChEBI" id="CHEBI:29985"/>
    </ligand>
</feature>
<evidence type="ECO:0000256" key="5">
    <source>
        <dbReference type="ARBA" id="ARBA00022989"/>
    </source>
</evidence>
<evidence type="ECO:0000256" key="17">
    <source>
        <dbReference type="PIRSR" id="PIRSR601508-3"/>
    </source>
</evidence>
<feature type="binding site" evidence="15">
    <location>
        <position position="503"/>
    </location>
    <ligand>
        <name>L-glutamate</name>
        <dbReference type="ChEBI" id="CHEBI:29985"/>
    </ligand>
</feature>
<evidence type="ECO:0000256" key="8">
    <source>
        <dbReference type="ARBA" id="ARBA00023136"/>
    </source>
</evidence>
<name>A0A8W8L355_MAGGI</name>
<keyword evidence="7" id="KW-0406">Ion transport</keyword>
<evidence type="ECO:0000256" key="6">
    <source>
        <dbReference type="ARBA" id="ARBA00023018"/>
    </source>
</evidence>
<dbReference type="Pfam" id="PF00060">
    <property type="entry name" value="Lig_chan"/>
    <property type="match status" value="1"/>
</dbReference>
<dbReference type="SMART" id="SM00079">
    <property type="entry name" value="PBPe"/>
    <property type="match status" value="1"/>
</dbReference>
<dbReference type="SUPFAM" id="SSF53850">
    <property type="entry name" value="Periplasmic binding protein-like II"/>
    <property type="match status" value="1"/>
</dbReference>
<evidence type="ECO:0000256" key="14">
    <source>
        <dbReference type="ARBA" id="ARBA00034100"/>
    </source>
</evidence>
<feature type="transmembrane region" description="Helical" evidence="18">
    <location>
        <begin position="619"/>
        <end position="641"/>
    </location>
</feature>
<keyword evidence="9" id="KW-0675">Receptor</keyword>
<feature type="binding site" evidence="15">
    <location>
        <position position="669"/>
    </location>
    <ligand>
        <name>L-glutamate</name>
        <dbReference type="ChEBI" id="CHEBI:29985"/>
    </ligand>
</feature>
<dbReference type="GO" id="GO:0038023">
    <property type="term" value="F:signaling receptor activity"/>
    <property type="evidence" value="ECO:0007669"/>
    <property type="project" value="InterPro"/>
</dbReference>
<feature type="binding site" evidence="15">
    <location>
        <position position="501"/>
    </location>
    <ligand>
        <name>L-glutamate</name>
        <dbReference type="ChEBI" id="CHEBI:29985"/>
    </ligand>
</feature>
<dbReference type="EnsemblMetazoa" id="G26461.1">
    <property type="protein sequence ID" value="G26461.1:cds"/>
    <property type="gene ID" value="G26461"/>
</dbReference>
<reference evidence="20" key="1">
    <citation type="submission" date="2022-08" db="UniProtKB">
        <authorList>
            <consortium name="EnsemblMetazoa"/>
        </authorList>
    </citation>
    <scope>IDENTIFICATION</scope>
    <source>
        <strain evidence="20">05x7-T-G4-1.051#20</strain>
    </source>
</reference>
<feature type="disulfide bond" evidence="17">
    <location>
        <begin position="96"/>
        <end position="347"/>
    </location>
</feature>
<evidence type="ECO:0000256" key="7">
    <source>
        <dbReference type="ARBA" id="ARBA00023065"/>
    </source>
</evidence>
<evidence type="ECO:0000256" key="9">
    <source>
        <dbReference type="ARBA" id="ARBA00023170"/>
    </source>
</evidence>
<dbReference type="InterPro" id="IPR028082">
    <property type="entry name" value="Peripla_BP_I"/>
</dbReference>
<dbReference type="PANTHER" id="PTHR18966">
    <property type="entry name" value="IONOTROPIC GLUTAMATE RECEPTOR"/>
    <property type="match status" value="1"/>
</dbReference>
<dbReference type="AlphaFoldDB" id="A0A8W8L355"/>
<keyword evidence="3" id="KW-1003">Cell membrane</keyword>
<dbReference type="InterPro" id="IPR015683">
    <property type="entry name" value="Ionotropic_Glu_rcpt"/>
</dbReference>
<evidence type="ECO:0000256" key="13">
    <source>
        <dbReference type="ARBA" id="ARBA00023303"/>
    </source>
</evidence>
<dbReference type="Gene3D" id="3.40.190.10">
    <property type="entry name" value="Periplasmic binding protein-like II"/>
    <property type="match status" value="1"/>
</dbReference>
<feature type="domain" description="Ionotropic glutamate receptor C-terminal" evidence="19">
    <location>
        <begin position="432"/>
        <end position="782"/>
    </location>
</feature>
<feature type="binding site" evidence="15">
    <location>
        <position position="670"/>
    </location>
    <ligand>
        <name>L-glutamate</name>
        <dbReference type="ChEBI" id="CHEBI:29985"/>
    </ligand>
</feature>
<keyword evidence="2" id="KW-0813">Transport</keyword>
<evidence type="ECO:0000256" key="4">
    <source>
        <dbReference type="ARBA" id="ARBA00022692"/>
    </source>
</evidence>
<dbReference type="PRINTS" id="PR00177">
    <property type="entry name" value="NMDARECEPTOR"/>
</dbReference>
<dbReference type="FunFam" id="1.10.287.70:FF:000105">
    <property type="entry name" value="Eye-enriched kainate receptor, isoform A"/>
    <property type="match status" value="1"/>
</dbReference>
<protein>
    <recommendedName>
        <fullName evidence="19">Ionotropic glutamate receptor C-terminal domain-containing protein</fullName>
    </recommendedName>
</protein>
<dbReference type="GO" id="GO:0015276">
    <property type="term" value="F:ligand-gated monoatomic ion channel activity"/>
    <property type="evidence" value="ECO:0007669"/>
    <property type="project" value="InterPro"/>
</dbReference>
<feature type="disulfide bond" evidence="17">
    <location>
        <begin position="729"/>
        <end position="786"/>
    </location>
</feature>
<evidence type="ECO:0000313" key="21">
    <source>
        <dbReference type="Proteomes" id="UP000005408"/>
    </source>
</evidence>
<dbReference type="OrthoDB" id="5984008at2759"/>
<feature type="transmembrane region" description="Helical" evidence="18">
    <location>
        <begin position="807"/>
        <end position="829"/>
    </location>
</feature>
<dbReference type="GO" id="GO:0045211">
    <property type="term" value="C:postsynaptic membrane"/>
    <property type="evidence" value="ECO:0007669"/>
    <property type="project" value="UniProtKB-SubCell"/>
</dbReference>
<keyword evidence="10" id="KW-0325">Glycoprotein</keyword>
<feature type="site" description="Interaction with the cone snail toxin Con-ikot-ikot" evidence="16">
    <location>
        <position position="675"/>
    </location>
</feature>
<dbReference type="EnsemblMetazoa" id="G26461.2">
    <property type="protein sequence ID" value="G26461.2:cds"/>
    <property type="gene ID" value="G26461"/>
</dbReference>
<feature type="transmembrane region" description="Helical" evidence="18">
    <location>
        <begin position="547"/>
        <end position="566"/>
    </location>
</feature>